<proteinExistence type="predicted"/>
<dbReference type="Gene3D" id="1.10.3210.10">
    <property type="entry name" value="Hypothetical protein af1432"/>
    <property type="match status" value="1"/>
</dbReference>
<dbReference type="SUPFAM" id="SSF109604">
    <property type="entry name" value="HD-domain/PDEase-like"/>
    <property type="match status" value="1"/>
</dbReference>
<gene>
    <name evidence="1" type="ORF">D8I35_18455</name>
</gene>
<dbReference type="EMBL" id="RDQO01000008">
    <property type="protein sequence ID" value="RMX02625.1"/>
    <property type="molecule type" value="Genomic_DNA"/>
</dbReference>
<reference evidence="1 2" key="1">
    <citation type="submission" date="2018-10" db="EMBL/GenBank/DDBJ databases">
        <title>Draft genome of Cortibacter populi DSM10536.</title>
        <authorList>
            <person name="Bernier A.-M."/>
            <person name="Bernard K."/>
        </authorList>
    </citation>
    <scope>NUCLEOTIDE SEQUENCE [LARGE SCALE GENOMIC DNA]</scope>
    <source>
        <strain evidence="1 2">DSM 105136</strain>
    </source>
</reference>
<evidence type="ECO:0000313" key="2">
    <source>
        <dbReference type="Proteomes" id="UP000278006"/>
    </source>
</evidence>
<accession>A0A3M6QI61</accession>
<evidence type="ECO:0000313" key="1">
    <source>
        <dbReference type="EMBL" id="RMX02625.1"/>
    </source>
</evidence>
<dbReference type="RefSeq" id="WP_122231938.1">
    <property type="nucleotide sequence ID" value="NZ_RDQO01000008.1"/>
</dbReference>
<organism evidence="1 2">
    <name type="scientific">Corticibacter populi</name>
    <dbReference type="NCBI Taxonomy" id="1550736"/>
    <lineage>
        <taxon>Bacteria</taxon>
        <taxon>Pseudomonadati</taxon>
        <taxon>Pseudomonadota</taxon>
        <taxon>Betaproteobacteria</taxon>
        <taxon>Burkholderiales</taxon>
        <taxon>Comamonadaceae</taxon>
        <taxon>Corticibacter</taxon>
    </lineage>
</organism>
<name>A0A3M6QI61_9BURK</name>
<protein>
    <submittedName>
        <fullName evidence="1">Phosphodiesterase</fullName>
    </submittedName>
</protein>
<sequence length="331" mass="36410">MSYALIDLENINEQSYENLLALWADLEAALNSALQHPDRVGDFPTKLAELRRWLEDMIQQDSDTALYLMFQLASTSMAGYSASHALVCASLCHMVAPPLGLGPHERVTLLHAAMSMNIGMTGLQDELALQTERPTLLQEQAIQDHPQAGVQLLRSLGVIDPLWLEVIAHHHTPPAERLPLQSLNTTQRLTRVLASIDRYAAMISPRKSRPDRSVGDSLRAIMGQRFDPRDEVGKALAATAGLYPPGTLVKLDTQEIAVVLRRTQEPKYPMVAGIIDSKGRPYERPPLYLTASGKPRIINSLPLSAISFSLDHRTMVSLGLFTARQAAGTQG</sequence>
<keyword evidence="2" id="KW-1185">Reference proteome</keyword>
<dbReference type="AlphaFoldDB" id="A0A3M6QI61"/>
<dbReference type="OrthoDB" id="9774747at2"/>
<comment type="caution">
    <text evidence="1">The sequence shown here is derived from an EMBL/GenBank/DDBJ whole genome shotgun (WGS) entry which is preliminary data.</text>
</comment>
<dbReference type="Proteomes" id="UP000278006">
    <property type="component" value="Unassembled WGS sequence"/>
</dbReference>